<organism evidence="12 13">
    <name type="scientific">Streblomastix strix</name>
    <dbReference type="NCBI Taxonomy" id="222440"/>
    <lineage>
        <taxon>Eukaryota</taxon>
        <taxon>Metamonada</taxon>
        <taxon>Preaxostyla</taxon>
        <taxon>Oxymonadida</taxon>
        <taxon>Streblomastigidae</taxon>
        <taxon>Streblomastix</taxon>
    </lineage>
</organism>
<keyword evidence="5" id="KW-0819">tRNA processing</keyword>
<feature type="compositionally biased region" description="Basic and acidic residues" evidence="11">
    <location>
        <begin position="444"/>
        <end position="467"/>
    </location>
</feature>
<keyword evidence="10" id="KW-0862">Zinc</keyword>
<feature type="region of interest" description="Disordered" evidence="11">
    <location>
        <begin position="442"/>
        <end position="470"/>
    </location>
</feature>
<dbReference type="GO" id="GO:0042781">
    <property type="term" value="F:3'-tRNA processing endoribonuclease activity"/>
    <property type="evidence" value="ECO:0007669"/>
    <property type="project" value="UniProtKB-EC"/>
</dbReference>
<dbReference type="OrthoDB" id="527344at2759"/>
<evidence type="ECO:0000256" key="6">
    <source>
        <dbReference type="ARBA" id="ARBA00022722"/>
    </source>
</evidence>
<comment type="cofactor">
    <cofactor evidence="2">
        <name>Zn(2+)</name>
        <dbReference type="ChEBI" id="CHEBI:29105"/>
    </cofactor>
</comment>
<dbReference type="GO" id="GO:0046872">
    <property type="term" value="F:metal ion binding"/>
    <property type="evidence" value="ECO:0007669"/>
    <property type="project" value="UniProtKB-KW"/>
</dbReference>
<dbReference type="Proteomes" id="UP000324800">
    <property type="component" value="Unassembled WGS sequence"/>
</dbReference>
<keyword evidence="6" id="KW-0540">Nuclease</keyword>
<evidence type="ECO:0000256" key="11">
    <source>
        <dbReference type="SAM" id="MobiDB-lite"/>
    </source>
</evidence>
<keyword evidence="8" id="KW-0255">Endonuclease</keyword>
<feature type="non-terminal residue" evidence="12">
    <location>
        <position position="604"/>
    </location>
</feature>
<dbReference type="SUPFAM" id="SSF56281">
    <property type="entry name" value="Metallo-hydrolase/oxidoreductase"/>
    <property type="match status" value="1"/>
</dbReference>
<dbReference type="InterPro" id="IPR047151">
    <property type="entry name" value="RNZ2-like"/>
</dbReference>
<protein>
    <recommendedName>
        <fullName evidence="4">ribonuclease Z</fullName>
        <ecNumber evidence="4">3.1.26.11</ecNumber>
    </recommendedName>
</protein>
<evidence type="ECO:0000256" key="10">
    <source>
        <dbReference type="ARBA" id="ARBA00022833"/>
    </source>
</evidence>
<dbReference type="EMBL" id="SNRW01007771">
    <property type="protein sequence ID" value="KAA6380666.1"/>
    <property type="molecule type" value="Genomic_DNA"/>
</dbReference>
<evidence type="ECO:0000256" key="8">
    <source>
        <dbReference type="ARBA" id="ARBA00022759"/>
    </source>
</evidence>
<dbReference type="GO" id="GO:1990180">
    <property type="term" value="P:mitochondrial tRNA 3'-end processing"/>
    <property type="evidence" value="ECO:0007669"/>
    <property type="project" value="TreeGrafter"/>
</dbReference>
<gene>
    <name evidence="12" type="ORF">EZS28_023806</name>
</gene>
<sequence>MQNFVQIAGTQNLDAYPSIIVNLGLDNLRQQKLVFNVGEGLYRLFNSIDFGAKYITNFLYTSLEPRAFGGQFGLALSFNENGVKYGIYGPEGTSALFASLELLVEKSFSNIPITELSKEVRPVINFPEAQIYPIFLTDLQHLPNQAYFPIESQIEDLNSLNQQISSKLLDAFTEYKTLSPHLEKTDDQCKFAHTQQSLNSKVSRQIISKFLEQATNDRNFTNCGEPRPLSMNCGEYRLLKPKQRNTICYLVDVKSIPRQINYRKIQNLNITEDMFKLLEKGQDAIYEDGTVIKSEEVISEQQSFPCVFIVDCQDINYFQEIEQYASTLLQEKVINSPDRAYLAVKCFVFHISSARVVREERYQRWMQRFGQEVNIQHVFLNDLCNRTIQQFQQAKTNNSLSEIDNVLFPLLQPFEKQIGALRRKGFIVTNDPQVQISFAEIDQQTEKQSDMEKDSESDIKQQSREEDNTNEQVLLGEVGMIFNLSGLSRFKEIQSQKQLIRDNSKIEKEISSQDQNLKGTNSGASFENQEINRIEPTFQLILRGVITPMMSIAKTNEIPSEQFKQFVNQRKSQLIRKGETIHKNIIGDIVMLGCGAAIPNQYRN</sequence>
<proteinExistence type="inferred from homology"/>
<dbReference type="GO" id="GO:0005739">
    <property type="term" value="C:mitochondrion"/>
    <property type="evidence" value="ECO:0007669"/>
    <property type="project" value="TreeGrafter"/>
</dbReference>
<keyword evidence="9" id="KW-0378">Hydrolase</keyword>
<evidence type="ECO:0000256" key="3">
    <source>
        <dbReference type="ARBA" id="ARBA00007823"/>
    </source>
</evidence>
<name>A0A5J4VDV3_9EUKA</name>
<dbReference type="PANTHER" id="PTHR12553">
    <property type="entry name" value="ZINC PHOSPHODIESTERASE ELAC PROTEIN 2"/>
    <property type="match status" value="1"/>
</dbReference>
<comment type="similarity">
    <text evidence="3">Belongs to the RNase Z family.</text>
</comment>
<comment type="caution">
    <text evidence="12">The sequence shown here is derived from an EMBL/GenBank/DDBJ whole genome shotgun (WGS) entry which is preliminary data.</text>
</comment>
<evidence type="ECO:0000256" key="4">
    <source>
        <dbReference type="ARBA" id="ARBA00012477"/>
    </source>
</evidence>
<keyword evidence="7" id="KW-0479">Metal-binding</keyword>
<evidence type="ECO:0000256" key="1">
    <source>
        <dbReference type="ARBA" id="ARBA00000402"/>
    </source>
</evidence>
<dbReference type="InterPro" id="IPR036866">
    <property type="entry name" value="RibonucZ/Hydroxyglut_hydro"/>
</dbReference>
<dbReference type="AlphaFoldDB" id="A0A5J4VDV3"/>
<evidence type="ECO:0000256" key="2">
    <source>
        <dbReference type="ARBA" id="ARBA00001947"/>
    </source>
</evidence>
<accession>A0A5J4VDV3</accession>
<reference evidence="12 13" key="1">
    <citation type="submission" date="2019-03" db="EMBL/GenBank/DDBJ databases">
        <title>Single cell metagenomics reveals metabolic interactions within the superorganism composed of flagellate Streblomastix strix and complex community of Bacteroidetes bacteria on its surface.</title>
        <authorList>
            <person name="Treitli S.C."/>
            <person name="Kolisko M."/>
            <person name="Husnik F."/>
            <person name="Keeling P."/>
            <person name="Hampl V."/>
        </authorList>
    </citation>
    <scope>NUCLEOTIDE SEQUENCE [LARGE SCALE GENOMIC DNA]</scope>
    <source>
        <strain evidence="12">ST1C</strain>
    </source>
</reference>
<comment type="catalytic activity">
    <reaction evidence="1">
        <text>Endonucleolytic cleavage of RNA, removing extra 3' nucleotides from tRNA precursor, generating 3' termini of tRNAs. A 3'-hydroxy group is left at the tRNA terminus and a 5'-phosphoryl group is left at the trailer molecule.</text>
        <dbReference type="EC" id="3.1.26.11"/>
    </reaction>
</comment>
<dbReference type="Gene3D" id="3.60.15.10">
    <property type="entry name" value="Ribonuclease Z/Hydroxyacylglutathione hydrolase-like"/>
    <property type="match status" value="1"/>
</dbReference>
<dbReference type="EC" id="3.1.26.11" evidence="4"/>
<evidence type="ECO:0000313" key="13">
    <source>
        <dbReference type="Proteomes" id="UP000324800"/>
    </source>
</evidence>
<evidence type="ECO:0000256" key="9">
    <source>
        <dbReference type="ARBA" id="ARBA00022801"/>
    </source>
</evidence>
<evidence type="ECO:0000313" key="12">
    <source>
        <dbReference type="EMBL" id="KAA6380666.1"/>
    </source>
</evidence>
<dbReference type="PANTHER" id="PTHR12553:SF49">
    <property type="entry name" value="ZINC PHOSPHODIESTERASE ELAC PROTEIN 2"/>
    <property type="match status" value="1"/>
</dbReference>
<evidence type="ECO:0000256" key="5">
    <source>
        <dbReference type="ARBA" id="ARBA00022694"/>
    </source>
</evidence>
<evidence type="ECO:0000256" key="7">
    <source>
        <dbReference type="ARBA" id="ARBA00022723"/>
    </source>
</evidence>